<dbReference type="InterPro" id="IPR042089">
    <property type="entry name" value="Peptidase_M13_dom_2"/>
</dbReference>
<organism evidence="3 4">
    <name type="scientific">Peronospora belbahrii</name>
    <dbReference type="NCBI Taxonomy" id="622444"/>
    <lineage>
        <taxon>Eukaryota</taxon>
        <taxon>Sar</taxon>
        <taxon>Stramenopiles</taxon>
        <taxon>Oomycota</taxon>
        <taxon>Peronosporomycetes</taxon>
        <taxon>Peronosporales</taxon>
        <taxon>Peronosporaceae</taxon>
        <taxon>Peronospora</taxon>
    </lineage>
</organism>
<evidence type="ECO:0000313" key="3">
    <source>
        <dbReference type="EMBL" id="CAH0478188.1"/>
    </source>
</evidence>
<dbReference type="InterPro" id="IPR000718">
    <property type="entry name" value="Peptidase_M13"/>
</dbReference>
<dbReference type="GO" id="GO:0016485">
    <property type="term" value="P:protein processing"/>
    <property type="evidence" value="ECO:0007669"/>
    <property type="project" value="TreeGrafter"/>
</dbReference>
<proteinExistence type="predicted"/>
<dbReference type="Pfam" id="PF05649">
    <property type="entry name" value="Peptidase_M13_N"/>
    <property type="match status" value="1"/>
</dbReference>
<dbReference type="PANTHER" id="PTHR11733:SF167">
    <property type="entry name" value="FI17812P1-RELATED"/>
    <property type="match status" value="1"/>
</dbReference>
<dbReference type="Proteomes" id="UP001160483">
    <property type="component" value="Unassembled WGS sequence"/>
</dbReference>
<protein>
    <recommendedName>
        <fullName evidence="2">Peptidase M13 N-terminal domain-containing protein</fullName>
    </recommendedName>
</protein>
<evidence type="ECO:0000256" key="1">
    <source>
        <dbReference type="SAM" id="MobiDB-lite"/>
    </source>
</evidence>
<feature type="compositionally biased region" description="Basic and acidic residues" evidence="1">
    <location>
        <begin position="28"/>
        <end position="37"/>
    </location>
</feature>
<feature type="region of interest" description="Disordered" evidence="1">
    <location>
        <begin position="1"/>
        <end position="37"/>
    </location>
</feature>
<reference evidence="3" key="1">
    <citation type="submission" date="2021-11" db="EMBL/GenBank/DDBJ databases">
        <authorList>
            <person name="Islam A."/>
            <person name="Islam S."/>
            <person name="Flora M.S."/>
            <person name="Rahman M."/>
            <person name="Ziaur R.M."/>
            <person name="Epstein J.H."/>
            <person name="Hassan M."/>
            <person name="Klassen M."/>
            <person name="Woodard K."/>
            <person name="Webb A."/>
            <person name="Webby R.J."/>
            <person name="El Zowalaty M.E."/>
        </authorList>
    </citation>
    <scope>NUCLEOTIDE SEQUENCE</scope>
    <source>
        <strain evidence="3">Pbs3</strain>
    </source>
</reference>
<feature type="domain" description="Peptidase M13 N-terminal" evidence="2">
    <location>
        <begin position="123"/>
        <end position="333"/>
    </location>
</feature>
<comment type="caution">
    <text evidence="3">The sequence shown here is derived from an EMBL/GenBank/DDBJ whole genome shotgun (WGS) entry which is preliminary data.</text>
</comment>
<dbReference type="InterPro" id="IPR008753">
    <property type="entry name" value="Peptidase_M13_N"/>
</dbReference>
<dbReference type="PROSITE" id="PS51885">
    <property type="entry name" value="NEPRILYSIN"/>
    <property type="match status" value="1"/>
</dbReference>
<accession>A0AAU9KZ34</accession>
<gene>
    <name evidence="3" type="ORF">PBS003_LOCUS4897</name>
</gene>
<dbReference type="AlphaFoldDB" id="A0AAU9KZ34"/>
<dbReference type="SUPFAM" id="SSF55486">
    <property type="entry name" value="Metalloproteases ('zincins'), catalytic domain"/>
    <property type="match status" value="1"/>
</dbReference>
<dbReference type="Gene3D" id="3.40.390.10">
    <property type="entry name" value="Collagenase (Catalytic Domain)"/>
    <property type="match status" value="1"/>
</dbReference>
<dbReference type="EMBL" id="CAKKTJ010000222">
    <property type="protein sequence ID" value="CAH0478188.1"/>
    <property type="molecule type" value="Genomic_DNA"/>
</dbReference>
<evidence type="ECO:0000259" key="2">
    <source>
        <dbReference type="Pfam" id="PF05649"/>
    </source>
</evidence>
<dbReference type="GO" id="GO:0004222">
    <property type="term" value="F:metalloendopeptidase activity"/>
    <property type="evidence" value="ECO:0007669"/>
    <property type="project" value="InterPro"/>
</dbReference>
<sequence length="369" mass="40493">MKQLTIWKQPSSYDEGKAESSYDDDDDAHTTKQKPLEDEKPLVYCEDESMGCTRPPPLLMQHPIAAWALGSLGVQFVLVVSLVVPGGTMRGAPSVTHLTAKTNTCMAMLPSEVRSRIDETVDPCCDFYAFCCGAWLKIVKILVEESRVILSLSAVEAENEKVLIDMMHQGWLLLGGLYESCMNVNNTKSPTADDVSIRFLSPVLEQIAATKTKMELSQLAGALSKAGPNLLTNLYVSGDDPEVDVYVLYASQTGLSMPGPEYYLDRNQFGSTRDAFHAYVMELFRLVGLELRAAASRASAVVAFEQTLAPLFEQEEQSKDSAAPFSRLLQKLTAQDVSLVIKTPAFFDRAEKLVTGDSVTLNTLKVSDV</sequence>
<dbReference type="PANTHER" id="PTHR11733">
    <property type="entry name" value="ZINC METALLOPROTEASE FAMILY M13 NEPRILYSIN-RELATED"/>
    <property type="match status" value="1"/>
</dbReference>
<dbReference type="InterPro" id="IPR024079">
    <property type="entry name" value="MetalloPept_cat_dom_sf"/>
</dbReference>
<dbReference type="GO" id="GO:0005886">
    <property type="term" value="C:plasma membrane"/>
    <property type="evidence" value="ECO:0007669"/>
    <property type="project" value="TreeGrafter"/>
</dbReference>
<feature type="compositionally biased region" description="Polar residues" evidence="1">
    <location>
        <begin position="1"/>
        <end position="12"/>
    </location>
</feature>
<name>A0AAU9KZ34_9STRA</name>
<evidence type="ECO:0000313" key="4">
    <source>
        <dbReference type="Proteomes" id="UP001160483"/>
    </source>
</evidence>
<dbReference type="Gene3D" id="1.10.1380.10">
    <property type="entry name" value="Neutral endopeptidase , domain2"/>
    <property type="match status" value="1"/>
</dbReference>